<dbReference type="EMBL" id="OZ035823">
    <property type="protein sequence ID" value="CAL1567918.1"/>
    <property type="molecule type" value="Genomic_DNA"/>
</dbReference>
<dbReference type="GO" id="GO:0005765">
    <property type="term" value="C:lysosomal membrane"/>
    <property type="evidence" value="ECO:0007669"/>
    <property type="project" value="TreeGrafter"/>
</dbReference>
<dbReference type="SUPFAM" id="SSF50978">
    <property type="entry name" value="WD40 repeat-like"/>
    <property type="match status" value="1"/>
</dbReference>
<proteinExistence type="predicted"/>
<sequence>MPAVRVNGQRSEGRTMQQRKTSSAGSRYQSREREPASRVDKLVLAAVGCGLYVYSVLTRTVVAYRKVAHDSNVLHTMLLSDSELLSCSEDGSVRLWEIQDLPPPAEPASAGFFGMLTFGRSSKQPGPQSKKVFDIPDLKRLELVGDLIGHSGAIQMFVSFKENGLVTCSADHLLILWKNGERQSHLRSIALFQKLEENGSL</sequence>
<dbReference type="Gene3D" id="2.130.10.10">
    <property type="entry name" value="YVTN repeat-like/Quinoprotein amine dehydrogenase"/>
    <property type="match status" value="1"/>
</dbReference>
<dbReference type="Proteomes" id="UP001497482">
    <property type="component" value="Chromosome 1"/>
</dbReference>
<evidence type="ECO:0000256" key="2">
    <source>
        <dbReference type="ARBA" id="ARBA00022737"/>
    </source>
</evidence>
<dbReference type="InterPro" id="IPR040102">
    <property type="entry name" value="WDR41"/>
</dbReference>
<dbReference type="InterPro" id="IPR019775">
    <property type="entry name" value="WD40_repeat_CS"/>
</dbReference>
<keyword evidence="5" id="KW-1185">Reference proteome</keyword>
<dbReference type="Pfam" id="PF25178">
    <property type="entry name" value="Beta-prop_WDR41"/>
    <property type="match status" value="1"/>
</dbReference>
<dbReference type="InterPro" id="IPR036322">
    <property type="entry name" value="WD40_repeat_dom_sf"/>
</dbReference>
<dbReference type="InterPro" id="IPR015943">
    <property type="entry name" value="WD40/YVTN_repeat-like_dom_sf"/>
</dbReference>
<dbReference type="PANTHER" id="PTHR22805:SF2">
    <property type="entry name" value="WD REPEAT-CONTAINING PROTEIN 41"/>
    <property type="match status" value="1"/>
</dbReference>
<name>A0AAV2ITJ2_KNICA</name>
<protein>
    <submittedName>
        <fullName evidence="4">Uncharacterized protein</fullName>
    </submittedName>
</protein>
<evidence type="ECO:0000256" key="3">
    <source>
        <dbReference type="SAM" id="MobiDB-lite"/>
    </source>
</evidence>
<accession>A0AAV2ITJ2</accession>
<reference evidence="4 5" key="1">
    <citation type="submission" date="2024-04" db="EMBL/GenBank/DDBJ databases">
        <authorList>
            <person name="Waldvogel A.-M."/>
            <person name="Schoenle A."/>
        </authorList>
    </citation>
    <scope>NUCLEOTIDE SEQUENCE [LARGE SCALE GENOMIC DNA]</scope>
</reference>
<dbReference type="PROSITE" id="PS00678">
    <property type="entry name" value="WD_REPEATS_1"/>
    <property type="match status" value="1"/>
</dbReference>
<dbReference type="SMART" id="SM00320">
    <property type="entry name" value="WD40"/>
    <property type="match status" value="2"/>
</dbReference>
<evidence type="ECO:0000256" key="1">
    <source>
        <dbReference type="ARBA" id="ARBA00022574"/>
    </source>
</evidence>
<keyword evidence="1" id="KW-0853">WD repeat</keyword>
<dbReference type="InterPro" id="IPR001680">
    <property type="entry name" value="WD40_rpt"/>
</dbReference>
<dbReference type="PANTHER" id="PTHR22805">
    <property type="entry name" value="WDR41-RELATED"/>
    <property type="match status" value="1"/>
</dbReference>
<dbReference type="AlphaFoldDB" id="A0AAV2ITJ2"/>
<keyword evidence="2" id="KW-0677">Repeat</keyword>
<organism evidence="4 5">
    <name type="scientific">Knipowitschia caucasica</name>
    <name type="common">Caucasian dwarf goby</name>
    <name type="synonym">Pomatoschistus caucasicus</name>
    <dbReference type="NCBI Taxonomy" id="637954"/>
    <lineage>
        <taxon>Eukaryota</taxon>
        <taxon>Metazoa</taxon>
        <taxon>Chordata</taxon>
        <taxon>Craniata</taxon>
        <taxon>Vertebrata</taxon>
        <taxon>Euteleostomi</taxon>
        <taxon>Actinopterygii</taxon>
        <taxon>Neopterygii</taxon>
        <taxon>Teleostei</taxon>
        <taxon>Neoteleostei</taxon>
        <taxon>Acanthomorphata</taxon>
        <taxon>Gobiaria</taxon>
        <taxon>Gobiiformes</taxon>
        <taxon>Gobioidei</taxon>
        <taxon>Gobiidae</taxon>
        <taxon>Gobiinae</taxon>
        <taxon>Knipowitschia</taxon>
    </lineage>
</organism>
<evidence type="ECO:0000313" key="5">
    <source>
        <dbReference type="Proteomes" id="UP001497482"/>
    </source>
</evidence>
<dbReference type="GO" id="GO:0010506">
    <property type="term" value="P:regulation of autophagy"/>
    <property type="evidence" value="ECO:0007669"/>
    <property type="project" value="InterPro"/>
</dbReference>
<gene>
    <name evidence="4" type="ORF">KC01_LOCUS643</name>
</gene>
<evidence type="ECO:0000313" key="4">
    <source>
        <dbReference type="EMBL" id="CAL1567918.1"/>
    </source>
</evidence>
<feature type="region of interest" description="Disordered" evidence="3">
    <location>
        <begin position="1"/>
        <end position="33"/>
    </location>
</feature>
<feature type="compositionally biased region" description="Polar residues" evidence="3">
    <location>
        <begin position="8"/>
        <end position="28"/>
    </location>
</feature>